<gene>
    <name evidence="2" type="ORF">FHS94_002401</name>
</gene>
<dbReference type="PANTHER" id="PTHR12526">
    <property type="entry name" value="GLYCOSYLTRANSFERASE"/>
    <property type="match status" value="1"/>
</dbReference>
<dbReference type="AlphaFoldDB" id="A0A7W9BE33"/>
<reference evidence="2 3" key="1">
    <citation type="submission" date="2020-08" db="EMBL/GenBank/DDBJ databases">
        <title>Genomic Encyclopedia of Type Strains, Phase IV (KMG-IV): sequencing the most valuable type-strain genomes for metagenomic binning, comparative biology and taxonomic classification.</title>
        <authorList>
            <person name="Goeker M."/>
        </authorList>
    </citation>
    <scope>NUCLEOTIDE SEQUENCE [LARGE SCALE GENOMIC DNA]</scope>
    <source>
        <strain evidence="2 3">DSM 100044</strain>
    </source>
</reference>
<accession>A0A7W9BE33</accession>
<sequence>MTRPLTVVSVAYPFAPVSADPAGGAEQVLAQLDRRLVADGHRSIVIAAEGSSCAGDLVPVAAEEGEITDAMRAVVHARVRAELAQVIERERVDLVHFHGIDFDAYLPDPGLRVLVTLHLPLDWYPPAVLSPTRPDTYLLPVSSSQARGAPVGARLLDPIGNGVDVDSYGPATRKGSFALMLGRVAPEKGFATAIDAATRAGSALVVAGQVYPYAAHQRYFDEDVVPRLDSKRRWVGPIAGVAKRRLLGQARCLLVPSTAPETSSLVSMEALASGTPVIAFRSGALPEIVEDGVTGFLVDDMEGMADAIARIDAIDPATCRQVACERFSVARTSGAYLNLYRRLAA</sequence>
<dbReference type="Pfam" id="PF13439">
    <property type="entry name" value="Glyco_transf_4"/>
    <property type="match status" value="1"/>
</dbReference>
<evidence type="ECO:0000313" key="2">
    <source>
        <dbReference type="EMBL" id="MBB5715555.1"/>
    </source>
</evidence>
<evidence type="ECO:0000259" key="1">
    <source>
        <dbReference type="Pfam" id="PF13439"/>
    </source>
</evidence>
<dbReference type="GO" id="GO:0016757">
    <property type="term" value="F:glycosyltransferase activity"/>
    <property type="evidence" value="ECO:0007669"/>
    <property type="project" value="UniProtKB-ARBA"/>
</dbReference>
<proteinExistence type="predicted"/>
<dbReference type="RefSeq" id="WP_221234713.1">
    <property type="nucleotide sequence ID" value="NZ_JACIJK010000006.1"/>
</dbReference>
<dbReference type="Gene3D" id="3.40.50.2000">
    <property type="entry name" value="Glycogen Phosphorylase B"/>
    <property type="match status" value="2"/>
</dbReference>
<dbReference type="Pfam" id="PF13692">
    <property type="entry name" value="Glyco_trans_1_4"/>
    <property type="match status" value="1"/>
</dbReference>
<keyword evidence="2" id="KW-0808">Transferase</keyword>
<keyword evidence="3" id="KW-1185">Reference proteome</keyword>
<dbReference type="SUPFAM" id="SSF53756">
    <property type="entry name" value="UDP-Glycosyltransferase/glycogen phosphorylase"/>
    <property type="match status" value="1"/>
</dbReference>
<comment type="caution">
    <text evidence="2">The sequence shown here is derived from an EMBL/GenBank/DDBJ whole genome shotgun (WGS) entry which is preliminary data.</text>
</comment>
<name>A0A7W9BE33_9SPHN</name>
<organism evidence="2 3">
    <name type="scientific">Sphingomonas aerophila</name>
    <dbReference type="NCBI Taxonomy" id="1344948"/>
    <lineage>
        <taxon>Bacteria</taxon>
        <taxon>Pseudomonadati</taxon>
        <taxon>Pseudomonadota</taxon>
        <taxon>Alphaproteobacteria</taxon>
        <taxon>Sphingomonadales</taxon>
        <taxon>Sphingomonadaceae</taxon>
        <taxon>Sphingomonas</taxon>
    </lineage>
</organism>
<dbReference type="CDD" id="cd03802">
    <property type="entry name" value="GT4_AviGT4-like"/>
    <property type="match status" value="1"/>
</dbReference>
<protein>
    <submittedName>
        <fullName evidence="2">Glycosyltransferase involved in cell wall biosynthesis</fullName>
    </submittedName>
</protein>
<dbReference type="Proteomes" id="UP000546200">
    <property type="component" value="Unassembled WGS sequence"/>
</dbReference>
<dbReference type="InterPro" id="IPR028098">
    <property type="entry name" value="Glyco_trans_4-like_N"/>
</dbReference>
<feature type="domain" description="Glycosyltransferase subfamily 4-like N-terminal" evidence="1">
    <location>
        <begin position="23"/>
        <end position="132"/>
    </location>
</feature>
<dbReference type="PANTHER" id="PTHR12526:SF595">
    <property type="entry name" value="BLL5217 PROTEIN"/>
    <property type="match status" value="1"/>
</dbReference>
<evidence type="ECO:0000313" key="3">
    <source>
        <dbReference type="Proteomes" id="UP000546200"/>
    </source>
</evidence>
<dbReference type="EMBL" id="JACIJK010000006">
    <property type="protein sequence ID" value="MBB5715555.1"/>
    <property type="molecule type" value="Genomic_DNA"/>
</dbReference>